<keyword evidence="1" id="KW-0472">Membrane</keyword>
<keyword evidence="1" id="KW-0812">Transmembrane</keyword>
<dbReference type="RefSeq" id="WP_158538408.1">
    <property type="nucleotide sequence ID" value="NZ_QQAY01000013.1"/>
</dbReference>
<proteinExistence type="predicted"/>
<keyword evidence="1" id="KW-1133">Transmembrane helix</keyword>
<dbReference type="AlphaFoldDB" id="A0A370GC16"/>
<name>A0A370GC16_9BACI</name>
<dbReference type="Proteomes" id="UP000255326">
    <property type="component" value="Unassembled WGS sequence"/>
</dbReference>
<dbReference type="EMBL" id="QQAY01000013">
    <property type="protein sequence ID" value="RDI39994.1"/>
    <property type="molecule type" value="Genomic_DNA"/>
</dbReference>
<organism evidence="2 3">
    <name type="scientific">Falsibacillus pallidus</name>
    <dbReference type="NCBI Taxonomy" id="493781"/>
    <lineage>
        <taxon>Bacteria</taxon>
        <taxon>Bacillati</taxon>
        <taxon>Bacillota</taxon>
        <taxon>Bacilli</taxon>
        <taxon>Bacillales</taxon>
        <taxon>Bacillaceae</taxon>
        <taxon>Falsibacillus</taxon>
    </lineage>
</organism>
<sequence>MEGRATRNRELRTYQKKRRNNTGEFKENLIDFFFHILGTAIISVILIYLLSLMSK</sequence>
<evidence type="ECO:0000313" key="3">
    <source>
        <dbReference type="Proteomes" id="UP000255326"/>
    </source>
</evidence>
<feature type="transmembrane region" description="Helical" evidence="1">
    <location>
        <begin position="32"/>
        <end position="50"/>
    </location>
</feature>
<evidence type="ECO:0000256" key="1">
    <source>
        <dbReference type="SAM" id="Phobius"/>
    </source>
</evidence>
<comment type="caution">
    <text evidence="2">The sequence shown here is derived from an EMBL/GenBank/DDBJ whole genome shotgun (WGS) entry which is preliminary data.</text>
</comment>
<evidence type="ECO:0000313" key="2">
    <source>
        <dbReference type="EMBL" id="RDI39994.1"/>
    </source>
</evidence>
<gene>
    <name evidence="2" type="ORF">DFR59_11316</name>
</gene>
<keyword evidence="3" id="KW-1185">Reference proteome</keyword>
<accession>A0A370GC16</accession>
<reference evidence="2 3" key="1">
    <citation type="submission" date="2018-07" db="EMBL/GenBank/DDBJ databases">
        <title>Genomic Encyclopedia of Type Strains, Phase IV (KMG-IV): sequencing the most valuable type-strain genomes for metagenomic binning, comparative biology and taxonomic classification.</title>
        <authorList>
            <person name="Goeker M."/>
        </authorList>
    </citation>
    <scope>NUCLEOTIDE SEQUENCE [LARGE SCALE GENOMIC DNA]</scope>
    <source>
        <strain evidence="2 3">DSM 25281</strain>
    </source>
</reference>
<protein>
    <submittedName>
        <fullName evidence="2">Uncharacterized protein</fullName>
    </submittedName>
</protein>